<reference evidence="1 2" key="1">
    <citation type="journal article" date="2021" name="Nat. Plants">
        <title>The Taxus genome provides insights into paclitaxel biosynthesis.</title>
        <authorList>
            <person name="Xiong X."/>
            <person name="Gou J."/>
            <person name="Liao Q."/>
            <person name="Li Y."/>
            <person name="Zhou Q."/>
            <person name="Bi G."/>
            <person name="Li C."/>
            <person name="Du R."/>
            <person name="Wang X."/>
            <person name="Sun T."/>
            <person name="Guo L."/>
            <person name="Liang H."/>
            <person name="Lu P."/>
            <person name="Wu Y."/>
            <person name="Zhang Z."/>
            <person name="Ro D.K."/>
            <person name="Shang Y."/>
            <person name="Huang S."/>
            <person name="Yan J."/>
        </authorList>
    </citation>
    <scope>NUCLEOTIDE SEQUENCE [LARGE SCALE GENOMIC DNA]</scope>
    <source>
        <strain evidence="1">Ta-2019</strain>
    </source>
</reference>
<keyword evidence="2" id="KW-1185">Reference proteome</keyword>
<name>A0AA38FMY4_TAXCH</name>
<sequence length="73" mass="8441">SLVECEEFKVKKNVDHNPEVPIHKVGDVEDISTKLHSARKVNKLRIDKLWICCFPLSHFRGVVIMDNIVEMVI</sequence>
<organism evidence="1 2">
    <name type="scientific">Taxus chinensis</name>
    <name type="common">Chinese yew</name>
    <name type="synonym">Taxus wallichiana var. chinensis</name>
    <dbReference type="NCBI Taxonomy" id="29808"/>
    <lineage>
        <taxon>Eukaryota</taxon>
        <taxon>Viridiplantae</taxon>
        <taxon>Streptophyta</taxon>
        <taxon>Embryophyta</taxon>
        <taxon>Tracheophyta</taxon>
        <taxon>Spermatophyta</taxon>
        <taxon>Pinopsida</taxon>
        <taxon>Pinidae</taxon>
        <taxon>Conifers II</taxon>
        <taxon>Cupressales</taxon>
        <taxon>Taxaceae</taxon>
        <taxon>Taxus</taxon>
    </lineage>
</organism>
<dbReference type="AlphaFoldDB" id="A0AA38FMY4"/>
<feature type="non-terminal residue" evidence="1">
    <location>
        <position position="1"/>
    </location>
</feature>
<feature type="non-terminal residue" evidence="1">
    <location>
        <position position="73"/>
    </location>
</feature>
<protein>
    <submittedName>
        <fullName evidence="1">Uncharacterized protein</fullName>
    </submittedName>
</protein>
<dbReference type="EMBL" id="JAHRHJ020000008">
    <property type="protein sequence ID" value="KAH9306735.1"/>
    <property type="molecule type" value="Genomic_DNA"/>
</dbReference>
<accession>A0AA38FMY4</accession>
<evidence type="ECO:0000313" key="2">
    <source>
        <dbReference type="Proteomes" id="UP000824469"/>
    </source>
</evidence>
<comment type="caution">
    <text evidence="1">The sequence shown here is derived from an EMBL/GenBank/DDBJ whole genome shotgun (WGS) entry which is preliminary data.</text>
</comment>
<dbReference type="Proteomes" id="UP000824469">
    <property type="component" value="Unassembled WGS sequence"/>
</dbReference>
<evidence type="ECO:0000313" key="1">
    <source>
        <dbReference type="EMBL" id="KAH9306735.1"/>
    </source>
</evidence>
<gene>
    <name evidence="1" type="ORF">KI387_011139</name>
</gene>
<proteinExistence type="predicted"/>